<sequence length="334" mass="35306">MNKIFLLVLLLLCCSNLEAATVRLEPSVISTVNGTTFTVNVVIEDAVNLMGAEIFVGFDPTKLGSETMNKGEMLGRNGATVVFFTTTTTGKVGFAASCLGGNPTGVTGSGTIAQLSFKYIGQSDSWLNIDSTDLRDTSLQAIQVTGTTGVTVTAAATHGTVTVLIIEPATSTAMSGDTMVYTATAKDADGNTWTVTTDTVFSSDDTAGTWTGSNTYTAGRVGTWTITGTHTATGKVGTATVIVQPAFGKRPSDVIVYPNPCKGTEIIFRNLPEEGATIEIYDLAGDLVKRVHGDKAEYRWNIRDDSGQMVDSGVYFYAIIGKKESTRGKVVIIR</sequence>
<dbReference type="AlphaFoldDB" id="A0A2H0A793"/>
<gene>
    <name evidence="3" type="ORF">COX18_03830</name>
</gene>
<organism evidence="3 4">
    <name type="scientific">Candidatus Desantisbacteria bacterium CG23_combo_of_CG06-09_8_20_14_all_40_23</name>
    <dbReference type="NCBI Taxonomy" id="1974550"/>
    <lineage>
        <taxon>Bacteria</taxon>
        <taxon>Candidatus Desantisiibacteriota</taxon>
    </lineage>
</organism>
<dbReference type="GO" id="GO:0030246">
    <property type="term" value="F:carbohydrate binding"/>
    <property type="evidence" value="ECO:0007669"/>
    <property type="project" value="InterPro"/>
</dbReference>
<dbReference type="Pfam" id="PF18962">
    <property type="entry name" value="Por_Secre_tail"/>
    <property type="match status" value="1"/>
</dbReference>
<dbReference type="InterPro" id="IPR026444">
    <property type="entry name" value="Secre_tail"/>
</dbReference>
<proteinExistence type="predicted"/>
<protein>
    <recommendedName>
        <fullName evidence="2">Secretion system C-terminal sorting domain-containing protein</fullName>
    </recommendedName>
</protein>
<dbReference type="NCBIfam" id="TIGR04183">
    <property type="entry name" value="Por_Secre_tail"/>
    <property type="match status" value="1"/>
</dbReference>
<reference evidence="3 4" key="1">
    <citation type="submission" date="2017-09" db="EMBL/GenBank/DDBJ databases">
        <title>Depth-based differentiation of microbial function through sediment-hosted aquifers and enrichment of novel symbionts in the deep terrestrial subsurface.</title>
        <authorList>
            <person name="Probst A.J."/>
            <person name="Ladd B."/>
            <person name="Jarett J.K."/>
            <person name="Geller-Mcgrath D.E."/>
            <person name="Sieber C.M."/>
            <person name="Emerson J.B."/>
            <person name="Anantharaman K."/>
            <person name="Thomas B.C."/>
            <person name="Malmstrom R."/>
            <person name="Stieglmeier M."/>
            <person name="Klingl A."/>
            <person name="Woyke T."/>
            <person name="Ryan C.M."/>
            <person name="Banfield J.F."/>
        </authorList>
    </citation>
    <scope>NUCLEOTIDE SEQUENCE [LARGE SCALE GENOMIC DNA]</scope>
    <source>
        <strain evidence="3">CG23_combo_of_CG06-09_8_20_14_all_40_23</strain>
    </source>
</reference>
<evidence type="ECO:0000313" key="3">
    <source>
        <dbReference type="EMBL" id="PIP41276.1"/>
    </source>
</evidence>
<evidence type="ECO:0000256" key="1">
    <source>
        <dbReference type="SAM" id="SignalP"/>
    </source>
</evidence>
<dbReference type="CDD" id="cd08547">
    <property type="entry name" value="Type_II_cohesin"/>
    <property type="match status" value="1"/>
</dbReference>
<keyword evidence="1" id="KW-0732">Signal</keyword>
<feature type="chain" id="PRO_5013762461" description="Secretion system C-terminal sorting domain-containing protein" evidence="1">
    <location>
        <begin position="20"/>
        <end position="334"/>
    </location>
</feature>
<accession>A0A2H0A793</accession>
<dbReference type="InterPro" id="IPR008965">
    <property type="entry name" value="CBM2/CBM3_carb-bd_dom_sf"/>
</dbReference>
<dbReference type="SUPFAM" id="SSF49384">
    <property type="entry name" value="Carbohydrate-binding domain"/>
    <property type="match status" value="1"/>
</dbReference>
<feature type="domain" description="Secretion system C-terminal sorting" evidence="2">
    <location>
        <begin position="256"/>
        <end position="332"/>
    </location>
</feature>
<dbReference type="Gene3D" id="2.60.40.4070">
    <property type="match status" value="1"/>
</dbReference>
<dbReference type="Proteomes" id="UP000231067">
    <property type="component" value="Unassembled WGS sequence"/>
</dbReference>
<dbReference type="Gene3D" id="2.60.40.680">
    <property type="match status" value="1"/>
</dbReference>
<evidence type="ECO:0000313" key="4">
    <source>
        <dbReference type="Proteomes" id="UP000231067"/>
    </source>
</evidence>
<name>A0A2H0A793_9BACT</name>
<feature type="signal peptide" evidence="1">
    <location>
        <begin position="1"/>
        <end position="19"/>
    </location>
</feature>
<dbReference type="EMBL" id="PCSH01000072">
    <property type="protein sequence ID" value="PIP41276.1"/>
    <property type="molecule type" value="Genomic_DNA"/>
</dbReference>
<comment type="caution">
    <text evidence="3">The sequence shown here is derived from an EMBL/GenBank/DDBJ whole genome shotgun (WGS) entry which is preliminary data.</text>
</comment>
<evidence type="ECO:0000259" key="2">
    <source>
        <dbReference type="Pfam" id="PF18962"/>
    </source>
</evidence>